<dbReference type="PANTHER" id="PTHR33164:SF43">
    <property type="entry name" value="HTH-TYPE TRANSCRIPTIONAL REPRESSOR YETL"/>
    <property type="match status" value="1"/>
</dbReference>
<dbReference type="Pfam" id="PF01047">
    <property type="entry name" value="MarR"/>
    <property type="match status" value="1"/>
</dbReference>
<dbReference type="Proteomes" id="UP001556631">
    <property type="component" value="Unassembled WGS sequence"/>
</dbReference>
<accession>A0ABV3T0R0</accession>
<proteinExistence type="predicted"/>
<protein>
    <submittedName>
        <fullName evidence="2">MarR family winged helix-turn-helix transcriptional regulator</fullName>
    </submittedName>
</protein>
<dbReference type="SUPFAM" id="SSF46785">
    <property type="entry name" value="Winged helix' DNA-binding domain"/>
    <property type="match status" value="1"/>
</dbReference>
<gene>
    <name evidence="2" type="ORF">AB3X52_14195</name>
</gene>
<dbReference type="Gene3D" id="1.10.10.10">
    <property type="entry name" value="Winged helix-like DNA-binding domain superfamily/Winged helix DNA-binding domain"/>
    <property type="match status" value="1"/>
</dbReference>
<dbReference type="InterPro" id="IPR036388">
    <property type="entry name" value="WH-like_DNA-bd_sf"/>
</dbReference>
<dbReference type="PRINTS" id="PR00598">
    <property type="entry name" value="HTHMARR"/>
</dbReference>
<comment type="caution">
    <text evidence="2">The sequence shown here is derived from an EMBL/GenBank/DDBJ whole genome shotgun (WGS) entry which is preliminary data.</text>
</comment>
<sequence>MTERADDDVNVADLDFQTFVQFAEERAAELEPGLDVEAMRFVLTLTRAASTVVYDLESSVHRPAGWSWAGFRLVFVLWMAGPLEARIAAKLSGNSRQATSTLANTLERRGILERLPDPADGRSVLFRLTEAGIEAIQGVYADHNRREQLWASVLTAEEREAATRIVAKLLTAAPGLDVRRRHD</sequence>
<organism evidence="2 3">
    <name type="scientific">Nocardioides eburneus</name>
    <dbReference type="NCBI Taxonomy" id="3231482"/>
    <lineage>
        <taxon>Bacteria</taxon>
        <taxon>Bacillati</taxon>
        <taxon>Actinomycetota</taxon>
        <taxon>Actinomycetes</taxon>
        <taxon>Propionibacteriales</taxon>
        <taxon>Nocardioidaceae</taxon>
        <taxon>Nocardioides</taxon>
    </lineage>
</organism>
<dbReference type="InterPro" id="IPR000835">
    <property type="entry name" value="HTH_MarR-typ"/>
</dbReference>
<dbReference type="InterPro" id="IPR039422">
    <property type="entry name" value="MarR/SlyA-like"/>
</dbReference>
<keyword evidence="3" id="KW-1185">Reference proteome</keyword>
<dbReference type="InterPro" id="IPR036390">
    <property type="entry name" value="WH_DNA-bd_sf"/>
</dbReference>
<dbReference type="PANTHER" id="PTHR33164">
    <property type="entry name" value="TRANSCRIPTIONAL REGULATOR, MARR FAMILY"/>
    <property type="match status" value="1"/>
</dbReference>
<evidence type="ECO:0000313" key="3">
    <source>
        <dbReference type="Proteomes" id="UP001556631"/>
    </source>
</evidence>
<dbReference type="RefSeq" id="WP_367994745.1">
    <property type="nucleotide sequence ID" value="NZ_JBFPJR010000026.1"/>
</dbReference>
<reference evidence="2 3" key="1">
    <citation type="submission" date="2024-07" db="EMBL/GenBank/DDBJ databases">
        <authorList>
            <person name="Lee S."/>
            <person name="Kang M."/>
        </authorList>
    </citation>
    <scope>NUCLEOTIDE SEQUENCE [LARGE SCALE GENOMIC DNA]</scope>
    <source>
        <strain evidence="2 3">DS6</strain>
    </source>
</reference>
<evidence type="ECO:0000313" key="2">
    <source>
        <dbReference type="EMBL" id="MEX0428776.1"/>
    </source>
</evidence>
<dbReference type="PROSITE" id="PS50995">
    <property type="entry name" value="HTH_MARR_2"/>
    <property type="match status" value="1"/>
</dbReference>
<evidence type="ECO:0000259" key="1">
    <source>
        <dbReference type="PROSITE" id="PS50995"/>
    </source>
</evidence>
<name>A0ABV3T0R0_9ACTN</name>
<dbReference type="EMBL" id="JBFPJR010000026">
    <property type="protein sequence ID" value="MEX0428776.1"/>
    <property type="molecule type" value="Genomic_DNA"/>
</dbReference>
<dbReference type="SMART" id="SM00347">
    <property type="entry name" value="HTH_MARR"/>
    <property type="match status" value="1"/>
</dbReference>
<feature type="domain" description="HTH marR-type" evidence="1">
    <location>
        <begin position="35"/>
        <end position="171"/>
    </location>
</feature>